<dbReference type="Pfam" id="PF09722">
    <property type="entry name" value="Xre_MbcA_ParS_C"/>
    <property type="match status" value="1"/>
</dbReference>
<reference evidence="2 3" key="1">
    <citation type="submission" date="2013-02" db="EMBL/GenBank/DDBJ databases">
        <title>A novel strain isolated from Lonar lake, Maharashtra, India.</title>
        <authorList>
            <person name="Singh A."/>
        </authorList>
    </citation>
    <scope>NUCLEOTIDE SEQUENCE [LARGE SCALE GENOMIC DNA]</scope>
    <source>
        <strain evidence="2 3">AK24</strain>
    </source>
</reference>
<feature type="domain" description="Antitoxin Xre/MbcA/ParS-like toxin-binding" evidence="1">
    <location>
        <begin position="130"/>
        <end position="178"/>
    </location>
</feature>
<comment type="caution">
    <text evidence="2">The sequence shown here is derived from an EMBL/GenBank/DDBJ whole genome shotgun (WGS) entry which is preliminary data.</text>
</comment>
<proteinExistence type="predicted"/>
<dbReference type="RefSeq" id="WP_010854037.1">
    <property type="nucleotide sequence ID" value="NZ_AQHR01000050.1"/>
</dbReference>
<evidence type="ECO:0000313" key="2">
    <source>
        <dbReference type="EMBL" id="EON77680.1"/>
    </source>
</evidence>
<protein>
    <recommendedName>
        <fullName evidence="1">Antitoxin Xre/MbcA/ParS-like toxin-binding domain-containing protein</fullName>
    </recommendedName>
</protein>
<name>R7ZU65_9BACT</name>
<evidence type="ECO:0000259" key="1">
    <source>
        <dbReference type="Pfam" id="PF09722"/>
    </source>
</evidence>
<dbReference type="Proteomes" id="UP000013909">
    <property type="component" value="Unassembled WGS sequence"/>
</dbReference>
<dbReference type="AlphaFoldDB" id="R7ZU65"/>
<dbReference type="OrthoDB" id="5770459at2"/>
<dbReference type="InterPro" id="IPR024467">
    <property type="entry name" value="Xre/MbcA/ParS-like_toxin-bd"/>
</dbReference>
<accession>R7ZU65</accession>
<dbReference type="EMBL" id="AQHR01000050">
    <property type="protein sequence ID" value="EON77680.1"/>
    <property type="molecule type" value="Genomic_DNA"/>
</dbReference>
<dbReference type="STRING" id="1232681.ADIS_1899"/>
<sequence>MAKVKKYMPPAQEDVTALNDFQGEYGYADTFVVRRGEDRVSYEVKRGYGYFLVSLREVHSMFDVAAHLEKNLTFAEISPIVDFLELKMVDVAKAAAVSPSTVSRWSAASLIGTPGSYQFFKIDEAIRKGMEVFGRQSHFKSWLHTPNLSLGQAKPVDLMLSMAGIELVHEAVDALHYGNFL</sequence>
<keyword evidence="3" id="KW-1185">Reference proteome</keyword>
<gene>
    <name evidence="2" type="ORF">ADIS_1899</name>
</gene>
<organism evidence="2 3">
    <name type="scientific">Lunatimonas lonarensis</name>
    <dbReference type="NCBI Taxonomy" id="1232681"/>
    <lineage>
        <taxon>Bacteria</taxon>
        <taxon>Pseudomonadati</taxon>
        <taxon>Bacteroidota</taxon>
        <taxon>Cytophagia</taxon>
        <taxon>Cytophagales</taxon>
        <taxon>Cyclobacteriaceae</taxon>
    </lineage>
</organism>
<evidence type="ECO:0000313" key="3">
    <source>
        <dbReference type="Proteomes" id="UP000013909"/>
    </source>
</evidence>